<feature type="region of interest" description="Disordered" evidence="6">
    <location>
        <begin position="463"/>
        <end position="490"/>
    </location>
</feature>
<dbReference type="GO" id="GO:0005634">
    <property type="term" value="C:nucleus"/>
    <property type="evidence" value="ECO:0007669"/>
    <property type="project" value="EnsemblFungi"/>
</dbReference>
<evidence type="ECO:0000259" key="9">
    <source>
        <dbReference type="SMART" id="SM01071"/>
    </source>
</evidence>
<dbReference type="InterPro" id="IPR013874">
    <property type="entry name" value="Cdc37_Hsp90-bd"/>
</dbReference>
<dbReference type="Pfam" id="PF08565">
    <property type="entry name" value="CDC37_M"/>
    <property type="match status" value="1"/>
</dbReference>
<evidence type="ECO:0000259" key="8">
    <source>
        <dbReference type="SMART" id="SM01070"/>
    </source>
</evidence>
<dbReference type="STRING" id="452589.G9NM46"/>
<dbReference type="SMART" id="SM01069">
    <property type="entry name" value="CDC37_C"/>
    <property type="match status" value="1"/>
</dbReference>
<comment type="subcellular location">
    <subcellularLocation>
        <location evidence="1">Cytoplasm</location>
    </subcellularLocation>
</comment>
<evidence type="ECO:0000256" key="1">
    <source>
        <dbReference type="ARBA" id="ARBA00004496"/>
    </source>
</evidence>
<feature type="domain" description="Cdc37 C-terminal" evidence="7">
    <location>
        <begin position="377"/>
        <end position="476"/>
    </location>
</feature>
<reference evidence="10 11" key="1">
    <citation type="journal article" date="2011" name="Genome Biol.">
        <title>Comparative genome sequence analysis underscores mycoparasitism as the ancestral life style of Trichoderma.</title>
        <authorList>
            <person name="Kubicek C.P."/>
            <person name="Herrera-Estrella A."/>
            <person name="Seidl-Seiboth V."/>
            <person name="Martinez D.A."/>
            <person name="Druzhinina I.S."/>
            <person name="Thon M."/>
            <person name="Zeilinger S."/>
            <person name="Casas-Flores S."/>
            <person name="Horwitz B.A."/>
            <person name="Mukherjee P.K."/>
            <person name="Mukherjee M."/>
            <person name="Kredics L."/>
            <person name="Alcaraz L.D."/>
            <person name="Aerts A."/>
            <person name="Antal Z."/>
            <person name="Atanasova L."/>
            <person name="Cervantes-Badillo M.G."/>
            <person name="Challacombe J."/>
            <person name="Chertkov O."/>
            <person name="McCluskey K."/>
            <person name="Coulpier F."/>
            <person name="Deshpande N."/>
            <person name="von Doehren H."/>
            <person name="Ebbole D.J."/>
            <person name="Esquivel-Naranjo E.U."/>
            <person name="Fekete E."/>
            <person name="Flipphi M."/>
            <person name="Glaser F."/>
            <person name="Gomez-Rodriguez E.Y."/>
            <person name="Gruber S."/>
            <person name="Han C."/>
            <person name="Henrissat B."/>
            <person name="Hermosa R."/>
            <person name="Hernandez-Onate M."/>
            <person name="Karaffa L."/>
            <person name="Kosti I."/>
            <person name="Le Crom S."/>
            <person name="Lindquist E."/>
            <person name="Lucas S."/>
            <person name="Luebeck M."/>
            <person name="Luebeck P.S."/>
            <person name="Margeot A."/>
            <person name="Metz B."/>
            <person name="Misra M."/>
            <person name="Nevalainen H."/>
            <person name="Omann M."/>
            <person name="Packer N."/>
            <person name="Perrone G."/>
            <person name="Uresti-Rivera E.E."/>
            <person name="Salamov A."/>
            <person name="Schmoll M."/>
            <person name="Seiboth B."/>
            <person name="Shapiro H."/>
            <person name="Sukno S."/>
            <person name="Tamayo-Ramos J.A."/>
            <person name="Tisch D."/>
            <person name="Wiest A."/>
            <person name="Wilkinson H.H."/>
            <person name="Zhang M."/>
            <person name="Coutinho P.M."/>
            <person name="Kenerley C.M."/>
            <person name="Monte E."/>
            <person name="Baker S.E."/>
            <person name="Grigoriev I.V."/>
        </authorList>
    </citation>
    <scope>NUCLEOTIDE SEQUENCE [LARGE SCALE GENOMIC DNA]</scope>
    <source>
        <strain evidence="11">ATCC 20476 / IMI 206040</strain>
    </source>
</reference>
<dbReference type="AlphaFoldDB" id="G9NM46"/>
<evidence type="ECO:0000256" key="4">
    <source>
        <dbReference type="ARBA" id="ARBA00023186"/>
    </source>
</evidence>
<dbReference type="InterPro" id="IPR013873">
    <property type="entry name" value="Cdc37_C"/>
</dbReference>
<comment type="similarity">
    <text evidence="2">Belongs to the CDC37 family.</text>
</comment>
<dbReference type="GO" id="GO:0005737">
    <property type="term" value="C:cytoplasm"/>
    <property type="evidence" value="ECO:0007669"/>
    <property type="project" value="UniProtKB-SubCell"/>
</dbReference>
<dbReference type="GO" id="GO:0051087">
    <property type="term" value="F:protein-folding chaperone binding"/>
    <property type="evidence" value="ECO:0007669"/>
    <property type="project" value="TreeGrafter"/>
</dbReference>
<evidence type="ECO:0000256" key="2">
    <source>
        <dbReference type="ARBA" id="ARBA00006222"/>
    </source>
</evidence>
<dbReference type="InterPro" id="IPR038189">
    <property type="entry name" value="Cdc37_Hsp90-bd_sf"/>
</dbReference>
<evidence type="ECO:0000313" key="10">
    <source>
        <dbReference type="EMBL" id="EHK47978.1"/>
    </source>
</evidence>
<dbReference type="GO" id="GO:0019901">
    <property type="term" value="F:protein kinase binding"/>
    <property type="evidence" value="ECO:0007669"/>
    <property type="project" value="InterPro"/>
</dbReference>
<feature type="domain" description="Cdc37 Hsp90 binding" evidence="8">
    <location>
        <begin position="192"/>
        <end position="360"/>
    </location>
</feature>
<organism evidence="10 11">
    <name type="scientific">Hypocrea atroviridis (strain ATCC 20476 / IMI 206040)</name>
    <name type="common">Trichoderma atroviride</name>
    <dbReference type="NCBI Taxonomy" id="452589"/>
    <lineage>
        <taxon>Eukaryota</taxon>
        <taxon>Fungi</taxon>
        <taxon>Dikarya</taxon>
        <taxon>Ascomycota</taxon>
        <taxon>Pezizomycotina</taxon>
        <taxon>Sordariomycetes</taxon>
        <taxon>Hypocreomycetidae</taxon>
        <taxon>Hypocreales</taxon>
        <taxon>Hypocreaceae</taxon>
        <taxon>Trichoderma</taxon>
    </lineage>
</organism>
<keyword evidence="11" id="KW-1185">Reference proteome</keyword>
<name>G9NM46_HYPAI</name>
<dbReference type="GO" id="GO:0050821">
    <property type="term" value="P:protein stabilization"/>
    <property type="evidence" value="ECO:0007669"/>
    <property type="project" value="TreeGrafter"/>
</dbReference>
<dbReference type="GO" id="GO:0051082">
    <property type="term" value="F:unfolded protein binding"/>
    <property type="evidence" value="ECO:0007669"/>
    <property type="project" value="TreeGrafter"/>
</dbReference>
<evidence type="ECO:0000256" key="3">
    <source>
        <dbReference type="ARBA" id="ARBA00022490"/>
    </source>
</evidence>
<dbReference type="eggNOG" id="KOG2260">
    <property type="taxonomic scope" value="Eukaryota"/>
</dbReference>
<dbReference type="Gene3D" id="1.20.58.610">
    <property type="entry name" value="Cdc37, Hsp90 binding domain"/>
    <property type="match status" value="1"/>
</dbReference>
<evidence type="ECO:0000256" key="5">
    <source>
        <dbReference type="ARBA" id="ARBA00031396"/>
    </source>
</evidence>
<evidence type="ECO:0000256" key="6">
    <source>
        <dbReference type="SAM" id="MobiDB-lite"/>
    </source>
</evidence>
<accession>G9NM46</accession>
<dbReference type="GO" id="GO:0006457">
    <property type="term" value="P:protein folding"/>
    <property type="evidence" value="ECO:0007669"/>
    <property type="project" value="EnsemblFungi"/>
</dbReference>
<dbReference type="SMART" id="SM01071">
    <property type="entry name" value="CDC37_N"/>
    <property type="match status" value="1"/>
</dbReference>
<feature type="domain" description="Cdc37 N-terminal" evidence="9">
    <location>
        <begin position="2"/>
        <end position="194"/>
    </location>
</feature>
<dbReference type="GO" id="GO:0031072">
    <property type="term" value="F:heat shock protein binding"/>
    <property type="evidence" value="ECO:0007669"/>
    <property type="project" value="EnsemblFungi"/>
</dbReference>
<dbReference type="Pfam" id="PF08564">
    <property type="entry name" value="CDC37_C"/>
    <property type="match status" value="1"/>
</dbReference>
<dbReference type="GeneID" id="25777717"/>
<dbReference type="InterPro" id="IPR004918">
    <property type="entry name" value="Cdc37"/>
</dbReference>
<keyword evidence="3" id="KW-0963">Cytoplasm</keyword>
<feature type="compositionally biased region" description="Basic and acidic residues" evidence="6">
    <location>
        <begin position="463"/>
        <end position="473"/>
    </location>
</feature>
<dbReference type="PANTHER" id="PTHR12800">
    <property type="entry name" value="CDC37-RELATED"/>
    <property type="match status" value="1"/>
</dbReference>
<sequence length="490" mass="54448">MPIDYSRFDAIEVSDDSDIEVHPNVDKRSFIRAKQNQIHAERQQRKNRITALKYERVINSALLGRVVSLLDNLKANASEAATGNQAQVAFKAVLTTAGDPKDDQPPPRPEGVFSDDQPMPTYSKMLMQLLDQVNKTLDEKKVEDRYTGMLEEMQVHVDKIKELQKEQAAELEKLEKEEGQKITSDNIRDGFNSSHVNKSGPSEKKEDTKVELLNPNFSGYDRASSSDKVAVDDDDEIEASPAAKKFGAINASDYSTSLKFLAQNPEILTERETDGLLVLAFDAALERKDDLARQLVHQALLLQYCRALGKDGVALFFKRITTKGHQAQDVFYKDVQETYMRIKNRSLEIIAERAKEPAEGVEQIQLHAVEPGTSIQIKVPPAVSDDADTQAARKIYESFDPEMRKALETGELDEVNKVLGNMKIDAAEELVGLFGEANILSLEEELIDATTEEGQKQLRDLEAAAAADRKAAAEAEAEAEAETESVGDPE</sequence>
<feature type="compositionally biased region" description="Polar residues" evidence="6">
    <location>
        <begin position="191"/>
        <end position="200"/>
    </location>
</feature>
<dbReference type="InterPro" id="IPR013855">
    <property type="entry name" value="Cdc37_N_dom"/>
</dbReference>
<dbReference type="HOGENOM" id="CLU_033261_0_0_1"/>
<gene>
    <name evidence="10" type="ORF">TRIATDRAFT_215353</name>
</gene>
<protein>
    <recommendedName>
        <fullName evidence="5">Hsp90 chaperone protein kinase-targeting subunit</fullName>
    </recommendedName>
</protein>
<evidence type="ECO:0000259" key="7">
    <source>
        <dbReference type="SMART" id="SM01069"/>
    </source>
</evidence>
<dbReference type="SMART" id="SM01070">
    <property type="entry name" value="CDC37_M"/>
    <property type="match status" value="1"/>
</dbReference>
<keyword evidence="4" id="KW-0143">Chaperone</keyword>
<dbReference type="PANTHER" id="PTHR12800:SF4">
    <property type="entry name" value="HSP90 CO-CHAPERONE CDC37"/>
    <property type="match status" value="1"/>
</dbReference>
<comment type="caution">
    <text evidence="10">The sequence shown here is derived from an EMBL/GenBank/DDBJ whole genome shotgun (WGS) entry which is preliminary data.</text>
</comment>
<dbReference type="EMBL" id="ABDG02000019">
    <property type="protein sequence ID" value="EHK47978.1"/>
    <property type="molecule type" value="Genomic_DNA"/>
</dbReference>
<dbReference type="Pfam" id="PF03234">
    <property type="entry name" value="CDC37_N"/>
    <property type="match status" value="1"/>
</dbReference>
<dbReference type="KEGG" id="tatv:25777717"/>
<dbReference type="OrthoDB" id="440202at2759"/>
<dbReference type="SUPFAM" id="SSF101391">
    <property type="entry name" value="Hsp90 co-chaperone CDC37"/>
    <property type="match status" value="1"/>
</dbReference>
<evidence type="ECO:0000313" key="11">
    <source>
        <dbReference type="Proteomes" id="UP000005426"/>
    </source>
</evidence>
<feature type="region of interest" description="Disordered" evidence="6">
    <location>
        <begin position="173"/>
        <end position="208"/>
    </location>
</feature>
<feature type="region of interest" description="Disordered" evidence="6">
    <location>
        <begin position="97"/>
        <end position="119"/>
    </location>
</feature>
<feature type="compositionally biased region" description="Acidic residues" evidence="6">
    <location>
        <begin position="475"/>
        <end position="490"/>
    </location>
</feature>
<dbReference type="Proteomes" id="UP000005426">
    <property type="component" value="Unassembled WGS sequence"/>
</dbReference>
<dbReference type="FunFam" id="1.20.58.610:FF:000002">
    <property type="entry name" value="Hsp90 co-chaperone Cdc37, putative"/>
    <property type="match status" value="1"/>
</dbReference>
<dbReference type="OMA" id="NYSKWDQ"/>
<proteinExistence type="inferred from homology"/>